<evidence type="ECO:0000256" key="4">
    <source>
        <dbReference type="SAM" id="MobiDB-lite"/>
    </source>
</evidence>
<name>A0AAE9DI51_CAEBR</name>
<feature type="domain" description="KEN" evidence="5">
    <location>
        <begin position="240"/>
        <end position="344"/>
    </location>
</feature>
<evidence type="ECO:0000259" key="5">
    <source>
        <dbReference type="PROSITE" id="PS51392"/>
    </source>
</evidence>
<dbReference type="Proteomes" id="UP000827892">
    <property type="component" value="Chromosome II"/>
</dbReference>
<dbReference type="PANTHER" id="PTHR13954:SF6">
    <property type="entry name" value="NON-SPECIFIC SERINE_THREONINE PROTEIN KINASE"/>
    <property type="match status" value="1"/>
</dbReference>
<dbReference type="GO" id="GO:0030968">
    <property type="term" value="P:endoplasmic reticulum unfolded protein response"/>
    <property type="evidence" value="ECO:0007669"/>
    <property type="project" value="InterPro"/>
</dbReference>
<gene>
    <name evidence="6" type="ORF">L3Y34_017280</name>
</gene>
<reference evidence="6 7" key="1">
    <citation type="submission" date="2022-05" db="EMBL/GenBank/DDBJ databases">
        <title>Chromosome-level reference genomes for two strains of Caenorhabditis briggsae: an improved platform for comparative genomics.</title>
        <authorList>
            <person name="Stevens L."/>
            <person name="Andersen E.C."/>
        </authorList>
    </citation>
    <scope>NUCLEOTIDE SEQUENCE [LARGE SCALE GENOMIC DNA]</scope>
    <source>
        <strain evidence="6">QX1410_ONT</strain>
        <tissue evidence="6">Whole-organism</tissue>
    </source>
</reference>
<dbReference type="Gene3D" id="1.20.1440.180">
    <property type="entry name" value="KEN domain"/>
    <property type="match status" value="1"/>
</dbReference>
<dbReference type="PANTHER" id="PTHR13954">
    <property type="entry name" value="IRE1-RELATED"/>
    <property type="match status" value="1"/>
</dbReference>
<dbReference type="InterPro" id="IPR010513">
    <property type="entry name" value="KEN_dom"/>
</dbReference>
<evidence type="ECO:0000256" key="3">
    <source>
        <dbReference type="ARBA" id="ARBA00022840"/>
    </source>
</evidence>
<accession>A0AAE9DI51</accession>
<evidence type="ECO:0000256" key="2">
    <source>
        <dbReference type="ARBA" id="ARBA00022741"/>
    </source>
</evidence>
<dbReference type="InterPro" id="IPR045133">
    <property type="entry name" value="IRE1/2-like"/>
</dbReference>
<dbReference type="EMBL" id="CP090892">
    <property type="protein sequence ID" value="ULU04396.1"/>
    <property type="molecule type" value="Genomic_DNA"/>
</dbReference>
<dbReference type="GO" id="GO:0006397">
    <property type="term" value="P:mRNA processing"/>
    <property type="evidence" value="ECO:0007669"/>
    <property type="project" value="InterPro"/>
</dbReference>
<evidence type="ECO:0000313" key="7">
    <source>
        <dbReference type="Proteomes" id="UP000827892"/>
    </source>
</evidence>
<keyword evidence="1" id="KW-0732">Signal</keyword>
<evidence type="ECO:0000313" key="6">
    <source>
        <dbReference type="EMBL" id="ULU04396.1"/>
    </source>
</evidence>
<protein>
    <recommendedName>
        <fullName evidence="5">KEN domain-containing protein</fullName>
    </recommendedName>
</protein>
<keyword evidence="3" id="KW-0067">ATP-binding</keyword>
<keyword evidence="2" id="KW-0547">Nucleotide-binding</keyword>
<evidence type="ECO:0000256" key="1">
    <source>
        <dbReference type="ARBA" id="ARBA00022729"/>
    </source>
</evidence>
<feature type="region of interest" description="Disordered" evidence="4">
    <location>
        <begin position="126"/>
        <end position="145"/>
    </location>
</feature>
<dbReference type="InterPro" id="IPR038357">
    <property type="entry name" value="KEN_sf"/>
</dbReference>
<proteinExistence type="predicted"/>
<dbReference type="AlphaFoldDB" id="A0AAE9DI51"/>
<sequence>MKSLVKNMNIHVESIYIHWAWHPEIKIIRVAKGDSCFLTIIRRRSTRYNNILVSWQLMFNAFFDFETLNGLESCLQFWDHATYIFKPKKIIVEFHNDQLASEQIRKSSGHAILCCPRAVRGQPVRLYPDAGSPGKNRDQSGRSSGWGVTRLGRASPLPNHAQQHEPEQYFAFERSESECEAQDWKEYKKTTWDVRPWDVEVAQKESCHFLAEHLVARLTDPDVAKIPAKFINRHPYFWSDDLKLDYIQAVSEKFKSLKLANVPERVLIEMDSNDVIGRSFKTKLCTVIASVVSKYNGWEVYDVLRRIRNFKAHYYEASTAVSQVFSPEPIKILEHFSKLLTISI</sequence>
<dbReference type="GO" id="GO:0004521">
    <property type="term" value="F:RNA endonuclease activity"/>
    <property type="evidence" value="ECO:0007669"/>
    <property type="project" value="InterPro"/>
</dbReference>
<organism evidence="6 7">
    <name type="scientific">Caenorhabditis briggsae</name>
    <dbReference type="NCBI Taxonomy" id="6238"/>
    <lineage>
        <taxon>Eukaryota</taxon>
        <taxon>Metazoa</taxon>
        <taxon>Ecdysozoa</taxon>
        <taxon>Nematoda</taxon>
        <taxon>Chromadorea</taxon>
        <taxon>Rhabditida</taxon>
        <taxon>Rhabditina</taxon>
        <taxon>Rhabditomorpha</taxon>
        <taxon>Rhabditoidea</taxon>
        <taxon>Rhabditidae</taxon>
        <taxon>Peloderinae</taxon>
        <taxon>Caenorhabditis</taxon>
    </lineage>
</organism>
<dbReference type="GO" id="GO:0004674">
    <property type="term" value="F:protein serine/threonine kinase activity"/>
    <property type="evidence" value="ECO:0007669"/>
    <property type="project" value="InterPro"/>
</dbReference>
<dbReference type="PROSITE" id="PS51392">
    <property type="entry name" value="KEN"/>
    <property type="match status" value="1"/>
</dbReference>
<dbReference type="Pfam" id="PF06479">
    <property type="entry name" value="Ribonuc_2-5A"/>
    <property type="match status" value="1"/>
</dbReference>
<dbReference type="GO" id="GO:0005524">
    <property type="term" value="F:ATP binding"/>
    <property type="evidence" value="ECO:0007669"/>
    <property type="project" value="UniProtKB-KW"/>
</dbReference>